<dbReference type="InterPro" id="IPR011256">
    <property type="entry name" value="Reg_factor_effector_dom_sf"/>
</dbReference>
<organism evidence="2">
    <name type="scientific">Physcomitrium patens</name>
    <name type="common">Spreading-leaved earth moss</name>
    <name type="synonym">Physcomitrella patens</name>
    <dbReference type="NCBI Taxonomy" id="3218"/>
    <lineage>
        <taxon>Eukaryota</taxon>
        <taxon>Viridiplantae</taxon>
        <taxon>Streptophyta</taxon>
        <taxon>Embryophyta</taxon>
        <taxon>Bryophyta</taxon>
        <taxon>Bryophytina</taxon>
        <taxon>Bryopsida</taxon>
        <taxon>Funariidae</taxon>
        <taxon>Funariales</taxon>
        <taxon>Funariaceae</taxon>
        <taxon>Physcomitrium</taxon>
    </lineage>
</organism>
<dbReference type="InterPro" id="IPR006917">
    <property type="entry name" value="SOUL_heme-bd"/>
</dbReference>
<dbReference type="PANTHER" id="PTHR11220:SF1">
    <property type="entry name" value="HEME-BINDING PROTEIN 2"/>
    <property type="match status" value="1"/>
</dbReference>
<evidence type="ECO:0008006" key="5">
    <source>
        <dbReference type="Google" id="ProtNLM"/>
    </source>
</evidence>
<reference evidence="2 4" key="1">
    <citation type="journal article" date="2008" name="Science">
        <title>The Physcomitrella genome reveals evolutionary insights into the conquest of land by plants.</title>
        <authorList>
            <person name="Rensing S."/>
            <person name="Lang D."/>
            <person name="Zimmer A."/>
            <person name="Terry A."/>
            <person name="Salamov A."/>
            <person name="Shapiro H."/>
            <person name="Nishiyama T."/>
            <person name="Perroud P.-F."/>
            <person name="Lindquist E."/>
            <person name="Kamisugi Y."/>
            <person name="Tanahashi T."/>
            <person name="Sakakibara K."/>
            <person name="Fujita T."/>
            <person name="Oishi K."/>
            <person name="Shin-I T."/>
            <person name="Kuroki Y."/>
            <person name="Toyoda A."/>
            <person name="Suzuki Y."/>
            <person name="Hashimoto A."/>
            <person name="Yamaguchi K."/>
            <person name="Sugano A."/>
            <person name="Kohara Y."/>
            <person name="Fujiyama A."/>
            <person name="Anterola A."/>
            <person name="Aoki S."/>
            <person name="Ashton N."/>
            <person name="Barbazuk W.B."/>
            <person name="Barker E."/>
            <person name="Bennetzen J."/>
            <person name="Bezanilla M."/>
            <person name="Blankenship R."/>
            <person name="Cho S.H."/>
            <person name="Dutcher S."/>
            <person name="Estelle M."/>
            <person name="Fawcett J.A."/>
            <person name="Gundlach H."/>
            <person name="Hanada K."/>
            <person name="Heyl A."/>
            <person name="Hicks K.A."/>
            <person name="Hugh J."/>
            <person name="Lohr M."/>
            <person name="Mayer K."/>
            <person name="Melkozernov A."/>
            <person name="Murata T."/>
            <person name="Nelson D."/>
            <person name="Pils B."/>
            <person name="Prigge M."/>
            <person name="Reiss B."/>
            <person name="Renner T."/>
            <person name="Rombauts S."/>
            <person name="Rushton P."/>
            <person name="Sanderfoot A."/>
            <person name="Schween G."/>
            <person name="Shiu S.-H."/>
            <person name="Stueber K."/>
            <person name="Theodoulou F.L."/>
            <person name="Tu H."/>
            <person name="Van de Peer Y."/>
            <person name="Verrier P.J."/>
            <person name="Waters E."/>
            <person name="Wood A."/>
            <person name="Yang L."/>
            <person name="Cove D."/>
            <person name="Cuming A."/>
            <person name="Hasebe M."/>
            <person name="Lucas S."/>
            <person name="Mishler D.B."/>
            <person name="Reski R."/>
            <person name="Grigoriev I."/>
            <person name="Quatrano R.S."/>
            <person name="Boore J.L."/>
        </authorList>
    </citation>
    <scope>NUCLEOTIDE SEQUENCE [LARGE SCALE GENOMIC DNA]</scope>
    <source>
        <strain evidence="3 4">cv. Gransden 2004</strain>
    </source>
</reference>
<protein>
    <recommendedName>
        <fullName evidence="5">SOUL heme-binding protein</fullName>
    </recommendedName>
</protein>
<dbReference type="Gene3D" id="3.20.80.10">
    <property type="entry name" value="Regulatory factor, effector binding domain"/>
    <property type="match status" value="1"/>
</dbReference>
<dbReference type="SUPFAM" id="SSF55136">
    <property type="entry name" value="Probable bacterial effector-binding domain"/>
    <property type="match status" value="1"/>
</dbReference>
<reference evidence="3" key="3">
    <citation type="submission" date="2020-12" db="UniProtKB">
        <authorList>
            <consortium name="EnsemblPlants"/>
        </authorList>
    </citation>
    <scope>IDENTIFICATION</scope>
</reference>
<dbReference type="AlphaFoldDB" id="A0A2K1KQ03"/>
<dbReference type="FunFam" id="3.20.80.10:FF:000002">
    <property type="entry name" value="Heme-binding protein 2"/>
    <property type="match status" value="1"/>
</dbReference>
<dbReference type="Gramene" id="Pp3c4_25180V3.1">
    <property type="protein sequence ID" value="Pp3c4_25180V3.1"/>
    <property type="gene ID" value="Pp3c4_25180"/>
</dbReference>
<keyword evidence="4" id="KW-1185">Reference proteome</keyword>
<dbReference type="InParanoid" id="A0A2K1KQ03"/>
<sequence length="453" mass="49967">MATMQRSSTECLDDTTLLQNVRKRRVSIEAQCVGFGFIVPGFEDFIFKLLAQLGGPFARFQLGNFPAWPQLSLIQCRCPLEATPDAAPAYVAGSAFTTSWRREITPNMIHIYLTCKRALVVSLHLVLIQSLSGGDRAHGSPLSCAWEPWSSRWWHLARECIFRPVAICHGTFLLQSNVDPSHFFVFPSTGAVHGRDTVLVTGIEGQRSPLPEQGSCRLLFSAILTPVGVHLVFNEKDGFEAVVASAAVEDSLETPQYTVVHAESDFEIRLYRPSTWVSTPVDDISFGKATQIGFHKLFQYIQGANLNNTRVEMTTPVLTGIVPSAGPFCSSAFSIRFYVPSKFQDNPPLPLLDSDLTVENWDEKCIAVRPFSGFAKDSNVAQEAAALEASLQKTKWANVTDNEPKDGEDAYTIAQYSSPLKILGRINEVWVSFPSSHGCHAELLRTKAGRVAP</sequence>
<evidence type="ECO:0000313" key="3">
    <source>
        <dbReference type="EnsemblPlants" id="Pp3c4_25180V3.1"/>
    </source>
</evidence>
<evidence type="ECO:0000256" key="1">
    <source>
        <dbReference type="ARBA" id="ARBA00009817"/>
    </source>
</evidence>
<reference evidence="2 4" key="2">
    <citation type="journal article" date="2018" name="Plant J.">
        <title>The Physcomitrella patens chromosome-scale assembly reveals moss genome structure and evolution.</title>
        <authorList>
            <person name="Lang D."/>
            <person name="Ullrich K.K."/>
            <person name="Murat F."/>
            <person name="Fuchs J."/>
            <person name="Jenkins J."/>
            <person name="Haas F.B."/>
            <person name="Piednoel M."/>
            <person name="Gundlach H."/>
            <person name="Van Bel M."/>
            <person name="Meyberg R."/>
            <person name="Vives C."/>
            <person name="Morata J."/>
            <person name="Symeonidi A."/>
            <person name="Hiss M."/>
            <person name="Muchero W."/>
            <person name="Kamisugi Y."/>
            <person name="Saleh O."/>
            <person name="Blanc G."/>
            <person name="Decker E.L."/>
            <person name="van Gessel N."/>
            <person name="Grimwood J."/>
            <person name="Hayes R.D."/>
            <person name="Graham S.W."/>
            <person name="Gunter L.E."/>
            <person name="McDaniel S.F."/>
            <person name="Hoernstein S.N.W."/>
            <person name="Larsson A."/>
            <person name="Li F.W."/>
            <person name="Perroud P.F."/>
            <person name="Phillips J."/>
            <person name="Ranjan P."/>
            <person name="Rokshar D.S."/>
            <person name="Rothfels C.J."/>
            <person name="Schneider L."/>
            <person name="Shu S."/>
            <person name="Stevenson D.W."/>
            <person name="Thummler F."/>
            <person name="Tillich M."/>
            <person name="Villarreal Aguilar J.C."/>
            <person name="Widiez T."/>
            <person name="Wong G.K."/>
            <person name="Wymore A."/>
            <person name="Zhang Y."/>
            <person name="Zimmer A.D."/>
            <person name="Quatrano R.S."/>
            <person name="Mayer K.F.X."/>
            <person name="Goodstein D."/>
            <person name="Casacuberta J.M."/>
            <person name="Vandepoele K."/>
            <person name="Reski R."/>
            <person name="Cuming A.C."/>
            <person name="Tuskan G.A."/>
            <person name="Maumus F."/>
            <person name="Salse J."/>
            <person name="Schmutz J."/>
            <person name="Rensing S.A."/>
        </authorList>
    </citation>
    <scope>NUCLEOTIDE SEQUENCE [LARGE SCALE GENOMIC DNA]</scope>
    <source>
        <strain evidence="3 4">cv. Gransden 2004</strain>
    </source>
</reference>
<name>A0A2K1KQ03_PHYPA</name>
<evidence type="ECO:0000313" key="2">
    <source>
        <dbReference type="EMBL" id="PNR55831.1"/>
    </source>
</evidence>
<proteinExistence type="inferred from homology"/>
<evidence type="ECO:0000313" key="4">
    <source>
        <dbReference type="Proteomes" id="UP000006727"/>
    </source>
</evidence>
<dbReference type="Proteomes" id="UP000006727">
    <property type="component" value="Chromosome 4"/>
</dbReference>
<dbReference type="Pfam" id="PF04832">
    <property type="entry name" value="SOUL"/>
    <property type="match status" value="1"/>
</dbReference>
<dbReference type="EnsemblPlants" id="Pp3c4_25180V3.1">
    <property type="protein sequence ID" value="Pp3c4_25180V3.1"/>
    <property type="gene ID" value="Pp3c4_25180"/>
</dbReference>
<dbReference type="PANTHER" id="PTHR11220">
    <property type="entry name" value="HEME-BINDING PROTEIN-RELATED"/>
    <property type="match status" value="1"/>
</dbReference>
<comment type="similarity">
    <text evidence="1">Belongs to the HEBP family.</text>
</comment>
<dbReference type="EMBL" id="ABEU02000004">
    <property type="protein sequence ID" value="PNR55831.1"/>
    <property type="molecule type" value="Genomic_DNA"/>
</dbReference>
<accession>A0A2K1KQ03</accession>
<gene>
    <name evidence="2" type="ORF">PHYPA_006728</name>
</gene>
<dbReference type="PaxDb" id="3218-PP1S60_274V6.1"/>